<dbReference type="GO" id="GO:0042795">
    <property type="term" value="P:snRNA transcription by RNA polymerase II"/>
    <property type="evidence" value="ECO:0007669"/>
    <property type="project" value="TreeGrafter"/>
</dbReference>
<dbReference type="Proteomes" id="UP001176517">
    <property type="component" value="Unassembled WGS sequence"/>
</dbReference>
<comment type="caution">
    <text evidence="7">The sequence shown here is derived from an EMBL/GenBank/DDBJ whole genome shotgun (WGS) entry which is preliminary data.</text>
</comment>
<keyword evidence="2" id="KW-0238">DNA-binding</keyword>
<evidence type="ECO:0000256" key="1">
    <source>
        <dbReference type="ARBA" id="ARBA00023015"/>
    </source>
</evidence>
<organism evidence="7 8">
    <name type="scientific">Tilletia horrida</name>
    <dbReference type="NCBI Taxonomy" id="155126"/>
    <lineage>
        <taxon>Eukaryota</taxon>
        <taxon>Fungi</taxon>
        <taxon>Dikarya</taxon>
        <taxon>Basidiomycota</taxon>
        <taxon>Ustilaginomycotina</taxon>
        <taxon>Exobasidiomycetes</taxon>
        <taxon>Tilletiales</taxon>
        <taxon>Tilletiaceae</taxon>
        <taxon>Tilletia</taxon>
    </lineage>
</organism>
<keyword evidence="8" id="KW-1185">Reference proteome</keyword>
<dbReference type="SMART" id="SM00717">
    <property type="entry name" value="SANT"/>
    <property type="match status" value="2"/>
</dbReference>
<sequence>MGRRPDPKPTATAAARQSQPKPTSEKNGPSDEVTIRYLQAHREAIPEEAQRLDDGRTHSSGAAIVLGAAYQELEINRYLLEYADTLDEQDNRYLEPLPDVTPPFDIGTRLATIQKAASTQNALAAKAPPRAQIEKAISDGVWTPRDANKLRQVVLAECKSVTAHRLLRTHTKPDVLATVASMTDEDLSRASLPEHLSSYESDSRDYRGYGSRKGESVDWVLVSRMVGSRHSPDDCRTHWLMCVRPGVNDSEWKSDEIARLVELVSQAQSRGERPVRWESIAKSLSTNRTGFACLSMYRRQTAGSESAAWGPGDVAEALDVLSVYGPQWSQAASELSQPILPTVLRSKFLYMRKG</sequence>
<evidence type="ECO:0000256" key="5">
    <source>
        <dbReference type="SAM" id="MobiDB-lite"/>
    </source>
</evidence>
<dbReference type="InterPro" id="IPR051575">
    <property type="entry name" value="Myb-like_DNA-bd"/>
</dbReference>
<dbReference type="GO" id="GO:0000978">
    <property type="term" value="F:RNA polymerase II cis-regulatory region sequence-specific DNA binding"/>
    <property type="evidence" value="ECO:0007669"/>
    <property type="project" value="TreeGrafter"/>
</dbReference>
<feature type="domain" description="Myb-like" evidence="6">
    <location>
        <begin position="244"/>
        <end position="301"/>
    </location>
</feature>
<feature type="compositionally biased region" description="Polar residues" evidence="5">
    <location>
        <begin position="15"/>
        <end position="27"/>
    </location>
</feature>
<dbReference type="AlphaFoldDB" id="A0AAN6GPA3"/>
<dbReference type="GO" id="GO:0001006">
    <property type="term" value="F:RNA polymerase III type 3 promoter sequence-specific DNA binding"/>
    <property type="evidence" value="ECO:0007669"/>
    <property type="project" value="TreeGrafter"/>
</dbReference>
<keyword evidence="3" id="KW-0804">Transcription</keyword>
<dbReference type="EMBL" id="JAPDMZ010000093">
    <property type="protein sequence ID" value="KAK0550407.1"/>
    <property type="molecule type" value="Genomic_DNA"/>
</dbReference>
<dbReference type="SUPFAM" id="SSF46689">
    <property type="entry name" value="Homeodomain-like"/>
    <property type="match status" value="1"/>
</dbReference>
<evidence type="ECO:0000256" key="3">
    <source>
        <dbReference type="ARBA" id="ARBA00023163"/>
    </source>
</evidence>
<keyword evidence="4" id="KW-0539">Nucleus</keyword>
<accession>A0AAN6GPA3</accession>
<keyword evidence="1" id="KW-0805">Transcription regulation</keyword>
<evidence type="ECO:0000313" key="8">
    <source>
        <dbReference type="Proteomes" id="UP001176517"/>
    </source>
</evidence>
<dbReference type="PROSITE" id="PS50090">
    <property type="entry name" value="MYB_LIKE"/>
    <property type="match status" value="1"/>
</dbReference>
<dbReference type="PANTHER" id="PTHR46621:SF1">
    <property type="entry name" value="SNRNA-ACTIVATING PROTEIN COMPLEX SUBUNIT 4"/>
    <property type="match status" value="1"/>
</dbReference>
<dbReference type="GO" id="GO:0042796">
    <property type="term" value="P:snRNA transcription by RNA polymerase III"/>
    <property type="evidence" value="ECO:0007669"/>
    <property type="project" value="TreeGrafter"/>
</dbReference>
<protein>
    <recommendedName>
        <fullName evidence="6">Myb-like domain-containing protein</fullName>
    </recommendedName>
</protein>
<evidence type="ECO:0000259" key="6">
    <source>
        <dbReference type="PROSITE" id="PS50090"/>
    </source>
</evidence>
<dbReference type="PANTHER" id="PTHR46621">
    <property type="entry name" value="SNRNA-ACTIVATING PROTEIN COMPLEX SUBUNIT 4"/>
    <property type="match status" value="1"/>
</dbReference>
<dbReference type="InterPro" id="IPR009057">
    <property type="entry name" value="Homeodomain-like_sf"/>
</dbReference>
<dbReference type="GO" id="GO:0019185">
    <property type="term" value="C:snRNA-activating protein complex"/>
    <property type="evidence" value="ECO:0007669"/>
    <property type="project" value="TreeGrafter"/>
</dbReference>
<evidence type="ECO:0000313" key="7">
    <source>
        <dbReference type="EMBL" id="KAK0550407.1"/>
    </source>
</evidence>
<proteinExistence type="predicted"/>
<evidence type="ECO:0000256" key="2">
    <source>
        <dbReference type="ARBA" id="ARBA00023125"/>
    </source>
</evidence>
<dbReference type="InterPro" id="IPR001005">
    <property type="entry name" value="SANT/Myb"/>
</dbReference>
<feature type="region of interest" description="Disordered" evidence="5">
    <location>
        <begin position="1"/>
        <end position="32"/>
    </location>
</feature>
<gene>
    <name evidence="7" type="ORF">OC846_003674</name>
</gene>
<evidence type="ECO:0000256" key="4">
    <source>
        <dbReference type="ARBA" id="ARBA00023242"/>
    </source>
</evidence>
<name>A0AAN6GPA3_9BASI</name>
<reference evidence="7" key="1">
    <citation type="journal article" date="2023" name="PhytoFront">
        <title>Draft Genome Resources of Seven Strains of Tilletia horrida, Causal Agent of Kernel Smut of Rice.</title>
        <authorList>
            <person name="Khanal S."/>
            <person name="Antony Babu S."/>
            <person name="Zhou X.G."/>
        </authorList>
    </citation>
    <scope>NUCLEOTIDE SEQUENCE</scope>
    <source>
        <strain evidence="7">TX6</strain>
    </source>
</reference>